<dbReference type="InterPro" id="IPR000832">
    <property type="entry name" value="GPCR_2_secretin-like"/>
</dbReference>
<dbReference type="EMBL" id="AMQM01006407">
    <property type="status" value="NOT_ANNOTATED_CDS"/>
    <property type="molecule type" value="Genomic_DNA"/>
</dbReference>
<keyword evidence="3 7" id="KW-1133">Transmembrane helix</keyword>
<dbReference type="HOGENOM" id="CLU_604508_0_0_1"/>
<name>T1FD34_HELRO</name>
<dbReference type="KEGG" id="hro:HELRODRAFT_178355"/>
<reference evidence="10 12" key="2">
    <citation type="journal article" date="2013" name="Nature">
        <title>Insights into bilaterian evolution from three spiralian genomes.</title>
        <authorList>
            <person name="Simakov O."/>
            <person name="Marletaz F."/>
            <person name="Cho S.J."/>
            <person name="Edsinger-Gonzales E."/>
            <person name="Havlak P."/>
            <person name="Hellsten U."/>
            <person name="Kuo D.H."/>
            <person name="Larsson T."/>
            <person name="Lv J."/>
            <person name="Arendt D."/>
            <person name="Savage R."/>
            <person name="Osoegawa K."/>
            <person name="de Jong P."/>
            <person name="Grimwood J."/>
            <person name="Chapman J.A."/>
            <person name="Shapiro H."/>
            <person name="Aerts A."/>
            <person name="Otillar R.P."/>
            <person name="Terry A.Y."/>
            <person name="Boore J.L."/>
            <person name="Grigoriev I.V."/>
            <person name="Lindberg D.R."/>
            <person name="Seaver E.C."/>
            <person name="Weisblat D.A."/>
            <person name="Putnam N.H."/>
            <person name="Rokhsar D.S."/>
        </authorList>
    </citation>
    <scope>NUCLEOTIDE SEQUENCE</scope>
</reference>
<evidence type="ECO:0000259" key="9">
    <source>
        <dbReference type="PROSITE" id="PS50261"/>
    </source>
</evidence>
<comment type="subcellular location">
    <subcellularLocation>
        <location evidence="1">Membrane</location>
        <topology evidence="1">Multi-pass membrane protein</topology>
    </subcellularLocation>
</comment>
<evidence type="ECO:0000256" key="2">
    <source>
        <dbReference type="ARBA" id="ARBA00022692"/>
    </source>
</evidence>
<dbReference type="InterPro" id="IPR017981">
    <property type="entry name" value="GPCR_2-like_7TM"/>
</dbReference>
<dbReference type="Proteomes" id="UP000015101">
    <property type="component" value="Unassembled WGS sequence"/>
</dbReference>
<dbReference type="EnsemblMetazoa" id="HelroT178355">
    <property type="protein sequence ID" value="HelroP178355"/>
    <property type="gene ID" value="HelroG178355"/>
</dbReference>
<dbReference type="RefSeq" id="XP_009024717.1">
    <property type="nucleotide sequence ID" value="XM_009026469.1"/>
</dbReference>
<feature type="region of interest" description="Disordered" evidence="6">
    <location>
        <begin position="214"/>
        <end position="300"/>
    </location>
</feature>
<evidence type="ECO:0000256" key="3">
    <source>
        <dbReference type="ARBA" id="ARBA00022989"/>
    </source>
</evidence>
<dbReference type="EMBL" id="KB097417">
    <property type="protein sequence ID" value="ESN97232.1"/>
    <property type="molecule type" value="Genomic_DNA"/>
</dbReference>
<accession>T1FD34</accession>
<dbReference type="SMART" id="SM00303">
    <property type="entry name" value="GPS"/>
    <property type="match status" value="1"/>
</dbReference>
<evidence type="ECO:0000313" key="12">
    <source>
        <dbReference type="Proteomes" id="UP000015101"/>
    </source>
</evidence>
<feature type="compositionally biased region" description="Low complexity" evidence="6">
    <location>
        <begin position="252"/>
        <end position="262"/>
    </location>
</feature>
<dbReference type="Pfam" id="PF00002">
    <property type="entry name" value="7tm_2"/>
    <property type="match status" value="2"/>
</dbReference>
<feature type="transmembrane region" description="Helical" evidence="7">
    <location>
        <begin position="158"/>
        <end position="179"/>
    </location>
</feature>
<organism evidence="11 12">
    <name type="scientific">Helobdella robusta</name>
    <name type="common">Californian leech</name>
    <dbReference type="NCBI Taxonomy" id="6412"/>
    <lineage>
        <taxon>Eukaryota</taxon>
        <taxon>Metazoa</taxon>
        <taxon>Spiralia</taxon>
        <taxon>Lophotrochozoa</taxon>
        <taxon>Annelida</taxon>
        <taxon>Clitellata</taxon>
        <taxon>Hirudinea</taxon>
        <taxon>Rhynchobdellida</taxon>
        <taxon>Glossiphoniidae</taxon>
        <taxon>Helobdella</taxon>
    </lineage>
</organism>
<reference evidence="12" key="1">
    <citation type="submission" date="2012-12" db="EMBL/GenBank/DDBJ databases">
        <authorList>
            <person name="Hellsten U."/>
            <person name="Grimwood J."/>
            <person name="Chapman J.A."/>
            <person name="Shapiro H."/>
            <person name="Aerts A."/>
            <person name="Otillar R.P."/>
            <person name="Terry A.Y."/>
            <person name="Boore J.L."/>
            <person name="Simakov O."/>
            <person name="Marletaz F."/>
            <person name="Cho S.-J."/>
            <person name="Edsinger-Gonzales E."/>
            <person name="Havlak P."/>
            <person name="Kuo D.-H."/>
            <person name="Larsson T."/>
            <person name="Lv J."/>
            <person name="Arendt D."/>
            <person name="Savage R."/>
            <person name="Osoegawa K."/>
            <person name="de Jong P."/>
            <person name="Lindberg D.R."/>
            <person name="Seaver E.C."/>
            <person name="Weisblat D.A."/>
            <person name="Putnam N.H."/>
            <person name="Grigoriev I.V."/>
            <person name="Rokhsar D.S."/>
        </authorList>
    </citation>
    <scope>NUCLEOTIDE SEQUENCE</scope>
</reference>
<dbReference type="PANTHER" id="PTHR12011">
    <property type="entry name" value="ADHESION G-PROTEIN COUPLED RECEPTOR"/>
    <property type="match status" value="1"/>
</dbReference>
<feature type="domain" description="G-protein coupled receptors family 2 profile 2" evidence="9">
    <location>
        <begin position="53"/>
        <end position="209"/>
    </location>
</feature>
<keyword evidence="4 7" id="KW-0472">Membrane</keyword>
<feature type="compositionally biased region" description="Polar residues" evidence="6">
    <location>
        <begin position="263"/>
        <end position="275"/>
    </location>
</feature>
<keyword evidence="12" id="KW-1185">Reference proteome</keyword>
<evidence type="ECO:0000256" key="7">
    <source>
        <dbReference type="SAM" id="Phobius"/>
    </source>
</evidence>
<evidence type="ECO:0000256" key="4">
    <source>
        <dbReference type="ARBA" id="ARBA00023136"/>
    </source>
</evidence>
<dbReference type="eggNOG" id="KOG4193">
    <property type="taxonomic scope" value="Eukaryota"/>
</dbReference>
<dbReference type="GO" id="GO:0007166">
    <property type="term" value="P:cell surface receptor signaling pathway"/>
    <property type="evidence" value="ECO:0007669"/>
    <property type="project" value="InterPro"/>
</dbReference>
<feature type="transmembrane region" description="Helical" evidence="7">
    <location>
        <begin position="185"/>
        <end position="207"/>
    </location>
</feature>
<dbReference type="InterPro" id="IPR046338">
    <property type="entry name" value="GAIN_dom_sf"/>
</dbReference>
<dbReference type="GO" id="GO:0005886">
    <property type="term" value="C:plasma membrane"/>
    <property type="evidence" value="ECO:0000318"/>
    <property type="project" value="GO_Central"/>
</dbReference>
<reference evidence="11" key="3">
    <citation type="submission" date="2015-06" db="UniProtKB">
        <authorList>
            <consortium name="EnsemblMetazoa"/>
        </authorList>
    </citation>
    <scope>IDENTIFICATION</scope>
</reference>
<evidence type="ECO:0008006" key="13">
    <source>
        <dbReference type="Google" id="ProtNLM"/>
    </source>
</evidence>
<feature type="compositionally biased region" description="Basic residues" evidence="6">
    <location>
        <begin position="227"/>
        <end position="236"/>
    </location>
</feature>
<dbReference type="STRING" id="6412.T1FD34"/>
<feature type="transmembrane region" description="Helical" evidence="7">
    <location>
        <begin position="53"/>
        <end position="74"/>
    </location>
</feature>
<keyword evidence="5" id="KW-1015">Disulfide bond</keyword>
<proteinExistence type="predicted"/>
<dbReference type="InParanoid" id="T1FD34"/>
<dbReference type="GeneID" id="20206733"/>
<feature type="domain" description="GAIN-B" evidence="8">
    <location>
        <begin position="1"/>
        <end position="50"/>
    </location>
</feature>
<sequence>MKPLCSYWDMKSNGWSQVGCRLNNSTWNETFCECSHLTNFALLMTPIDVEIEACITVAVLLHYFYLVAFFLMLAEGVEFMSLFVRVYEDSKAERNTNIAISLAWGKCWLSVESGLIWAFVGPALFVIAINLVLFVAIMYKICHESSSRERKSKFKVKILSVVFILPLLGLTWIFGVLSVSKDLIAFQYIFAIANSLQGLFIFIIHGLRTRREKTKYDMKNSSSSNGKKGHNNKKSNARPPAKSNFRQDRLMSQSTATSSLSSGQPNSSTPSTSSEFGDYDLSPNNTYPKPPPRNNFDPTILQQTKSLPMPQSQPSYHENRGYLPDIAEENESINDAKNSVRGAAFDALATNYRIDDDDDESVSSSSAADSDNHHNIVTAIGDNQMKYRVLRTRDIKKMKNNQQEMMDVGKVVAQPPKPKKPVSRPRGSSHSNRPKLQLQSSTDSQVVKRLTSC</sequence>
<feature type="transmembrane region" description="Helical" evidence="7">
    <location>
        <begin position="115"/>
        <end position="137"/>
    </location>
</feature>
<dbReference type="InterPro" id="IPR057244">
    <property type="entry name" value="GAIN_B"/>
</dbReference>
<dbReference type="InterPro" id="IPR000203">
    <property type="entry name" value="GPS"/>
</dbReference>
<keyword evidence="2 7" id="KW-0812">Transmembrane</keyword>
<dbReference type="AlphaFoldDB" id="T1FD34"/>
<dbReference type="GO" id="GO:0004930">
    <property type="term" value="F:G protein-coupled receptor activity"/>
    <property type="evidence" value="ECO:0007669"/>
    <property type="project" value="InterPro"/>
</dbReference>
<dbReference type="Gene3D" id="2.60.220.50">
    <property type="match status" value="1"/>
</dbReference>
<dbReference type="Pfam" id="PF01825">
    <property type="entry name" value="GPS"/>
    <property type="match status" value="1"/>
</dbReference>
<evidence type="ECO:0000256" key="5">
    <source>
        <dbReference type="ARBA" id="ARBA00023157"/>
    </source>
</evidence>
<dbReference type="Gene3D" id="1.20.1070.10">
    <property type="entry name" value="Rhodopsin 7-helix transmembrane proteins"/>
    <property type="match status" value="1"/>
</dbReference>
<evidence type="ECO:0000313" key="10">
    <source>
        <dbReference type="EMBL" id="ESN97232.1"/>
    </source>
</evidence>
<gene>
    <name evidence="11" type="primary">20206733</name>
    <name evidence="10" type="ORF">HELRODRAFT_178355</name>
</gene>
<protein>
    <recommendedName>
        <fullName evidence="13">G-protein coupled receptors family 2 profile 2 domain-containing protein</fullName>
    </recommendedName>
</protein>
<dbReference type="PANTHER" id="PTHR12011:SF347">
    <property type="entry name" value="FI21270P1-RELATED"/>
    <property type="match status" value="1"/>
</dbReference>
<evidence type="ECO:0000256" key="6">
    <source>
        <dbReference type="SAM" id="MobiDB-lite"/>
    </source>
</evidence>
<evidence type="ECO:0000259" key="8">
    <source>
        <dbReference type="PROSITE" id="PS50221"/>
    </source>
</evidence>
<dbReference type="CTD" id="20206733"/>
<dbReference type="OrthoDB" id="1100386at2759"/>
<dbReference type="PROSITE" id="PS50221">
    <property type="entry name" value="GAIN_B"/>
    <property type="match status" value="1"/>
</dbReference>
<feature type="region of interest" description="Disordered" evidence="6">
    <location>
        <begin position="404"/>
        <end position="453"/>
    </location>
</feature>
<evidence type="ECO:0000313" key="11">
    <source>
        <dbReference type="EnsemblMetazoa" id="HelroP178355"/>
    </source>
</evidence>
<feature type="compositionally biased region" description="Polar residues" evidence="6">
    <location>
        <begin position="437"/>
        <end position="453"/>
    </location>
</feature>
<dbReference type="PROSITE" id="PS50261">
    <property type="entry name" value="G_PROTEIN_RECEP_F2_4"/>
    <property type="match status" value="1"/>
</dbReference>
<evidence type="ECO:0000256" key="1">
    <source>
        <dbReference type="ARBA" id="ARBA00004141"/>
    </source>
</evidence>